<dbReference type="PANTHER" id="PTHR47396">
    <property type="entry name" value="TYPE I RESTRICTION ENZYME ECOKI R PROTEIN"/>
    <property type="match status" value="1"/>
</dbReference>
<keyword evidence="4" id="KW-1185">Reference proteome</keyword>
<dbReference type="PROSITE" id="PS51192">
    <property type="entry name" value="HELICASE_ATP_BIND_1"/>
    <property type="match status" value="1"/>
</dbReference>
<evidence type="ECO:0000313" key="4">
    <source>
        <dbReference type="Proteomes" id="UP000474957"/>
    </source>
</evidence>
<keyword evidence="3" id="KW-0378">Hydrolase</keyword>
<dbReference type="EMBL" id="WIND01000010">
    <property type="protein sequence ID" value="MSU90603.1"/>
    <property type="molecule type" value="Genomic_DNA"/>
</dbReference>
<dbReference type="InterPro" id="IPR050742">
    <property type="entry name" value="Helicase_Restrict-Modif_Enz"/>
</dbReference>
<organism evidence="3 4">
    <name type="scientific">Halovulum marinum</name>
    <dbReference type="NCBI Taxonomy" id="2662447"/>
    <lineage>
        <taxon>Bacteria</taxon>
        <taxon>Pseudomonadati</taxon>
        <taxon>Pseudomonadota</taxon>
        <taxon>Alphaproteobacteria</taxon>
        <taxon>Rhodobacterales</taxon>
        <taxon>Paracoccaceae</taxon>
        <taxon>Halovulum</taxon>
    </lineage>
</organism>
<dbReference type="GO" id="GO:0003677">
    <property type="term" value="F:DNA binding"/>
    <property type="evidence" value="ECO:0007669"/>
    <property type="project" value="UniProtKB-KW"/>
</dbReference>
<dbReference type="InterPro" id="IPR013670">
    <property type="entry name" value="EcoEI_R_C_dom"/>
</dbReference>
<evidence type="ECO:0000259" key="2">
    <source>
        <dbReference type="PROSITE" id="PS51192"/>
    </source>
</evidence>
<keyword evidence="1" id="KW-0175">Coiled coil</keyword>
<dbReference type="Gene3D" id="3.40.50.300">
    <property type="entry name" value="P-loop containing nucleotide triphosphate hydrolases"/>
    <property type="match status" value="2"/>
</dbReference>
<dbReference type="PANTHER" id="PTHR47396:SF1">
    <property type="entry name" value="ATP-DEPENDENT HELICASE IRC3-RELATED"/>
    <property type="match status" value="1"/>
</dbReference>
<dbReference type="SMART" id="SM00487">
    <property type="entry name" value="DEXDc"/>
    <property type="match status" value="1"/>
</dbReference>
<feature type="domain" description="Helicase ATP-binding" evidence="2">
    <location>
        <begin position="365"/>
        <end position="522"/>
    </location>
</feature>
<dbReference type="Gene3D" id="3.90.1570.30">
    <property type="match status" value="1"/>
</dbReference>
<dbReference type="InterPro" id="IPR027417">
    <property type="entry name" value="P-loop_NTPase"/>
</dbReference>
<protein>
    <submittedName>
        <fullName evidence="3">Restriction endonuclease subunit R</fullName>
    </submittedName>
</protein>
<dbReference type="GO" id="GO:0009307">
    <property type="term" value="P:DNA restriction-modification system"/>
    <property type="evidence" value="ECO:0007669"/>
    <property type="project" value="UniProtKB-KW"/>
</dbReference>
<feature type="coiled-coil region" evidence="1">
    <location>
        <begin position="149"/>
        <end position="197"/>
    </location>
</feature>
<evidence type="ECO:0000313" key="3">
    <source>
        <dbReference type="EMBL" id="MSU90603.1"/>
    </source>
</evidence>
<dbReference type="RefSeq" id="WP_154447089.1">
    <property type="nucleotide sequence ID" value="NZ_WIND01000010.1"/>
</dbReference>
<proteinExistence type="predicted"/>
<reference evidence="3 4" key="1">
    <citation type="submission" date="2019-10" db="EMBL/GenBank/DDBJ databases">
        <title>Cognatihalovulum marinum gen. nov. sp. nov., a new member of the family Rhodobacteraceae isolated from deep seawater of the Northwest Indian Ocean.</title>
        <authorList>
            <person name="Ruan C."/>
            <person name="Wang J."/>
            <person name="Zheng X."/>
            <person name="Song L."/>
            <person name="Zhu Y."/>
            <person name="Huang Y."/>
            <person name="Lu Z."/>
            <person name="Du W."/>
            <person name="Huang L."/>
            <person name="Dai X."/>
        </authorList>
    </citation>
    <scope>NUCLEOTIDE SEQUENCE [LARGE SCALE GENOMIC DNA]</scope>
    <source>
        <strain evidence="3 4">2CG4</strain>
    </source>
</reference>
<dbReference type="InterPro" id="IPR006935">
    <property type="entry name" value="Helicase/UvrB_N"/>
</dbReference>
<dbReference type="Pfam" id="PF08463">
    <property type="entry name" value="EcoEI_R_C"/>
    <property type="match status" value="1"/>
</dbReference>
<name>A0A6L5Z210_9RHOB</name>
<evidence type="ECO:0000256" key="1">
    <source>
        <dbReference type="SAM" id="Coils"/>
    </source>
</evidence>
<dbReference type="Proteomes" id="UP000474957">
    <property type="component" value="Unassembled WGS sequence"/>
</dbReference>
<comment type="caution">
    <text evidence="3">The sequence shown here is derived from an EMBL/GenBank/DDBJ whole genome shotgun (WGS) entry which is preliminary data.</text>
</comment>
<dbReference type="InterPro" id="IPR001650">
    <property type="entry name" value="Helicase_C-like"/>
</dbReference>
<dbReference type="GO" id="GO:0005829">
    <property type="term" value="C:cytosol"/>
    <property type="evidence" value="ECO:0007669"/>
    <property type="project" value="TreeGrafter"/>
</dbReference>
<accession>A0A6L5Z210</accession>
<dbReference type="GO" id="GO:0005524">
    <property type="term" value="F:ATP binding"/>
    <property type="evidence" value="ECO:0007669"/>
    <property type="project" value="UniProtKB-KW"/>
</dbReference>
<dbReference type="CDD" id="cd18032">
    <property type="entry name" value="DEXHc_RE_I_III_res"/>
    <property type="match status" value="1"/>
</dbReference>
<dbReference type="Pfam" id="PF04851">
    <property type="entry name" value="ResIII"/>
    <property type="match status" value="1"/>
</dbReference>
<dbReference type="SUPFAM" id="SSF52540">
    <property type="entry name" value="P-loop containing nucleoside triphosphate hydrolases"/>
    <property type="match status" value="2"/>
</dbReference>
<dbReference type="Pfam" id="PF00271">
    <property type="entry name" value="Helicase_C"/>
    <property type="match status" value="1"/>
</dbReference>
<dbReference type="AlphaFoldDB" id="A0A6L5Z210"/>
<keyword evidence="3" id="KW-0255">Endonuclease</keyword>
<keyword evidence="3" id="KW-0540">Nuclease</keyword>
<sequence>MKSSNFAHLEPDFPAVHGAATSAERLAMSEPEAAAILAGKAVELALGWAFAHDAGLTPPAQTGASRMINDPDLRTIMGQKVHAKARFINLVRNKSAHDGSNLKPEGARQVVEELHHVLHWFGRTYARRQKPPEPNDFDPAPLTARLDLIREARGRIQSTEKALEARTEELEDLRARYASLDDELKAKRAEVANARLELKTDTHDYNEATTRLRLIDLLLAESGWTDLKEGRDLEYRVEPMPNEKGFGFADYVLWGADGLPLAVVEAKRTRRSPSEGQQQAKLYADALEQMHGRRPVIFYTNGYEHWIWDDARNIPPRRLGGFKTAQELGEMIARRKDAELLAAQKPKAAIAGRPYQTRALTRIAEHFDAGSRKALLVMATGTGKTRTVIALVDMMIRAGLVKRALFLADRVSLVRQARNAFVAHLPDSAPVNLVTDPTGTGRVFVSTYPTMMNLIDRADSSGRRFGPGHFDLVIIDEAHRSIYKRYRAIFEWFDSYLVGLTATPRDEVDRDTYRLFDLNPGHPTDFYGLEEAIEDDFLVPFDPISLPTRFMREGIRYDDLSDEEKDQWDELDWGETGRRDEVTAGEINKYLFNRDTVDKVLAHVMQYGIHVDGGDKIGKTIIFAANKPHAKFIEERFNAGWPNYGGTFARRIVHGESYAQSLIEAFEIPSKEPQIAISVDMLDTGVDVPEVVNLVFFKMVRSKTKFWQMVGRGTRLCPDLFGPGTRKTEFRIFDVCGNLEFFGSNPELSDPSVPKSLTERLIEARLKIAQAIDEPQPLINNIPDGSDHGNAATQEELTEVRRGLVHDVRRFVLGLDISSFVVRRHLREVETWQADDAPWSALPESAAEELSELAALPSSADLGGEEAKRFDLLVFELQLALMGRSTRMESCRRKLSDIVTALSSKMVIPAVARHAELIEEILTDTWWTGLTVPIVERARLRLREIVHLIDQGSRTILYTDFEDELGAPTGVVLNPVADFAAFKKRAREFLLQHEDHVALRKLRMGRPLTALDIEQLETMFLEAGIGSAEDISIAKSAESAQVRGFGVFLRSLVGLDRGAAQKHFAGFIADGKSADQIEFVGMVIEHLCKNGIVDPGMLYDSPFTDRAPDGPDGVFDEAEVDDFLTRVRQMNRTATVEGSAEAS</sequence>
<gene>
    <name evidence="3" type="ORF">GE300_13420</name>
</gene>
<dbReference type="GO" id="GO:0009035">
    <property type="term" value="F:type I site-specific deoxyribonuclease activity"/>
    <property type="evidence" value="ECO:0007669"/>
    <property type="project" value="UniProtKB-EC"/>
</dbReference>
<dbReference type="CDD" id="cd18799">
    <property type="entry name" value="SF2_C_EcoAI-like"/>
    <property type="match status" value="1"/>
</dbReference>
<dbReference type="InterPro" id="IPR014001">
    <property type="entry name" value="Helicase_ATP-bd"/>
</dbReference>